<proteinExistence type="inferred from homology"/>
<feature type="region of interest" description="Disordered" evidence="4">
    <location>
        <begin position="473"/>
        <end position="494"/>
    </location>
</feature>
<comment type="similarity">
    <text evidence="2">Belongs to the IUNH family.</text>
</comment>
<evidence type="ECO:0000256" key="3">
    <source>
        <dbReference type="ARBA" id="ARBA00022525"/>
    </source>
</evidence>
<dbReference type="Pfam" id="PF00188">
    <property type="entry name" value="CAP"/>
    <property type="match status" value="2"/>
</dbReference>
<feature type="domain" description="SCP" evidence="5">
    <location>
        <begin position="229"/>
        <end position="364"/>
    </location>
</feature>
<dbReference type="FunFam" id="3.40.33.10:FF:000002">
    <property type="entry name" value="Golgi-associated plant pathogenesis-related protein 1"/>
    <property type="match status" value="2"/>
</dbReference>
<dbReference type="InterPro" id="IPR001283">
    <property type="entry name" value="CRISP-related"/>
</dbReference>
<dbReference type="InterPro" id="IPR034113">
    <property type="entry name" value="SCP_GAPR1-like"/>
</dbReference>
<dbReference type="CDD" id="cd05382">
    <property type="entry name" value="CAP_GAPR1-like"/>
    <property type="match status" value="2"/>
</dbReference>
<keyword evidence="7" id="KW-1185">Reference proteome</keyword>
<gene>
    <name evidence="6" type="ORF">RR46_10838</name>
</gene>
<evidence type="ECO:0000259" key="5">
    <source>
        <dbReference type="SMART" id="SM00198"/>
    </source>
</evidence>
<dbReference type="STRING" id="66420.A0A194PKP8"/>
<evidence type="ECO:0000256" key="4">
    <source>
        <dbReference type="SAM" id="MobiDB-lite"/>
    </source>
</evidence>
<dbReference type="Pfam" id="PF01156">
    <property type="entry name" value="IU_nuc_hydro"/>
    <property type="match status" value="2"/>
</dbReference>
<dbReference type="PRINTS" id="PR00837">
    <property type="entry name" value="V5TPXLIKE"/>
</dbReference>
<name>A0A194PKP8_PAPXU</name>
<dbReference type="PANTHER" id="PTHR46190">
    <property type="entry name" value="SI:CH211-201H21.5-RELATED"/>
    <property type="match status" value="1"/>
</dbReference>
<evidence type="ECO:0000256" key="2">
    <source>
        <dbReference type="ARBA" id="ARBA00009176"/>
    </source>
</evidence>
<dbReference type="InterPro" id="IPR014044">
    <property type="entry name" value="CAP_dom"/>
</dbReference>
<dbReference type="Gene3D" id="3.90.245.10">
    <property type="entry name" value="Ribonucleoside hydrolase-like"/>
    <property type="match status" value="2"/>
</dbReference>
<dbReference type="SUPFAM" id="SSF55797">
    <property type="entry name" value="PR-1-like"/>
    <property type="match status" value="2"/>
</dbReference>
<accession>A0A194PKP8</accession>
<dbReference type="InterPro" id="IPR052775">
    <property type="entry name" value="IUN_hydrolase"/>
</dbReference>
<dbReference type="GO" id="GO:0005576">
    <property type="term" value="C:extracellular region"/>
    <property type="evidence" value="ECO:0007669"/>
    <property type="project" value="UniProtKB-SubCell"/>
</dbReference>
<dbReference type="PROSITE" id="PS01009">
    <property type="entry name" value="CRISP_1"/>
    <property type="match status" value="2"/>
</dbReference>
<protein>
    <submittedName>
        <fullName evidence="6">Golgi-associated plant pathogenesis-related protein 1</fullName>
    </submittedName>
</protein>
<sequence length="1473" mass="166959">MAITQLNFIMAVAFTHSDARSKLFGSKTSEFENDALEIHNEYRREHGVPPLVLNKDISKVSQKWADELAKKDAMAYSLNKNYGENVYCGWSPDPNVKIKARDCLDKWYNEINQFSFGREPEVLTCGHFTQIIWKDTRELGIGTAKSKSGKLYVVANYFPPGNYSGQFVKNVLPPGALQFRSSFSSVKSYHQQSNTISSSSPSQRSSKNFTEIATDLVTKFRSTSIIGEKFEDEFLRAHNEYRRKHAVPPLELNKKLSKYAEEWAKKLSKLGRVEHRDQNEYGENIFYAWSSDPNFTVYGRDPVDKWYNEINLHAFGREPIDLKSGHFSQVIWEDSKELGVGVAKSKEGQVYVVANYYPPGNVMGSFAKKRRIYDMYDNIMEIPDDVEDLPRAEPIMPGHTLLRPALGMLKSSVMFPQKDYSNFVYGNIDKLGITADSSEYPDDRLKIRRSHPRRSSKSKSHYRLRDKFYEKSSSDSSAVEESESHERNAGNPYTVHKNHYKQNWMWNHIMTGDHMNVNPYAPLINNYGPSGAALIFGRKWWYFNQAVLPCNGVSLVQQLEHIARRIFFSYDRGEVTNIAGVPHSPKHLPLAESILPGHTLIRPALGMLKSSLKFPHMDFEDGSGVYGNTDNIGLRYNGANERVMYSDFRRRASDYLMENKDTIKNLLQQLQRLNLQGNVNVVILTLLDASREDLNLKLKEDLPDSTPLDEPNSEGELGKPEDKEILENNAMKQKFAEMIKTMNAFNHIKISESAPDYATFMPSHVSSNLRDWWFFNEADWRSQCLPPFIIRDAAARPPVVWTQFNDGTRVRSLTGRRSVGRPPARRTDDLVKVAGASWMRVAQDRSSWRSLGEAYAQHSSEDFVPGPKVVIDHDGGADDAMAIFMALQYQKYFNGNQVIALTTTHGNVNEPQVFNNTQKILNIADRRDVLIYRGSEYPLVKGVESDYYFGMDGLGDSESEFLEYEPIAAQSNSAALALIEMSKKYEGELIVVALGPLTNIAIAVRLDPRFISRLLKLYVAGGHIYSEIYNAPEFNAEMDVEAYSILLQNSKPDIVTLIPFSQVYSSHNISREWRVSTLGSIPSELIRALNVFEQKSIVQSEDWTLLDPVAMGIVLNGTQIVEDWRYTHNTITLCERRGTNTNNFTSTEYFNSKIIYKVKEEPERSKPKIIIDNDAGGDDAMAIFLAILYEKYFDGPKLIGLTTGNGNTNLDNVCRNNQRILKAAKRQDVPIYRGSQGSLVVTPSVTDYYGKDGLGDCGLYMSDLAPLNEQNAVIALIEQSKIHEGNLIVVTLGTLTNVALAIKLDPDFLGRLKQLYVAAGHIQNEENPDPEFNASMDIEAYHIVTQYATPDKVTIFPFSQVKSCLNFTRNWRLESLGKISTDIIRAQNLFEKIAIDKNEEWQALDPAAVAVILKEDLVDEYKFSKNGIITCGKQRGININHFVEKEDANVRVIYSIKGEEYKEFLLNVLSKDA</sequence>
<reference evidence="6 7" key="1">
    <citation type="journal article" date="2015" name="Nat. Commun.">
        <title>Outbred genome sequencing and CRISPR/Cas9 gene editing in butterflies.</title>
        <authorList>
            <person name="Li X."/>
            <person name="Fan D."/>
            <person name="Zhang W."/>
            <person name="Liu G."/>
            <person name="Zhang L."/>
            <person name="Zhao L."/>
            <person name="Fang X."/>
            <person name="Chen L."/>
            <person name="Dong Y."/>
            <person name="Chen Y."/>
            <person name="Ding Y."/>
            <person name="Zhao R."/>
            <person name="Feng M."/>
            <person name="Zhu Y."/>
            <person name="Feng Y."/>
            <person name="Jiang X."/>
            <person name="Zhu D."/>
            <person name="Xiang H."/>
            <person name="Feng X."/>
            <person name="Li S."/>
            <person name="Wang J."/>
            <person name="Zhang G."/>
            <person name="Kronforst M.R."/>
            <person name="Wang W."/>
        </authorList>
    </citation>
    <scope>NUCLEOTIDE SEQUENCE [LARGE SCALE GENOMIC DNA]</scope>
    <source>
        <strain evidence="6">Ya'a_city_454_Px</strain>
        <tissue evidence="6">Whole body</tissue>
    </source>
</reference>
<dbReference type="Proteomes" id="UP000053268">
    <property type="component" value="Unassembled WGS sequence"/>
</dbReference>
<dbReference type="InterPro" id="IPR001910">
    <property type="entry name" value="Inosine/uridine_hydrolase_dom"/>
</dbReference>
<dbReference type="PANTHER" id="PTHR46190:SF1">
    <property type="entry name" value="SI:CH211-201H21.5"/>
    <property type="match status" value="1"/>
</dbReference>
<feature type="domain" description="SCP" evidence="5">
    <location>
        <begin position="30"/>
        <end position="165"/>
    </location>
</feature>
<dbReference type="SUPFAM" id="SSF53590">
    <property type="entry name" value="Nucleoside hydrolase"/>
    <property type="match status" value="2"/>
</dbReference>
<evidence type="ECO:0000313" key="6">
    <source>
        <dbReference type="EMBL" id="KPI93578.1"/>
    </source>
</evidence>
<dbReference type="EMBL" id="KQ459602">
    <property type="protein sequence ID" value="KPI93578.1"/>
    <property type="molecule type" value="Genomic_DNA"/>
</dbReference>
<dbReference type="InterPro" id="IPR036452">
    <property type="entry name" value="Ribo_hydro-like"/>
</dbReference>
<organism evidence="6 7">
    <name type="scientific">Papilio xuthus</name>
    <name type="common">Asian swallowtail butterfly</name>
    <dbReference type="NCBI Taxonomy" id="66420"/>
    <lineage>
        <taxon>Eukaryota</taxon>
        <taxon>Metazoa</taxon>
        <taxon>Ecdysozoa</taxon>
        <taxon>Arthropoda</taxon>
        <taxon>Hexapoda</taxon>
        <taxon>Insecta</taxon>
        <taxon>Pterygota</taxon>
        <taxon>Neoptera</taxon>
        <taxon>Endopterygota</taxon>
        <taxon>Lepidoptera</taxon>
        <taxon>Glossata</taxon>
        <taxon>Ditrysia</taxon>
        <taxon>Papilionoidea</taxon>
        <taxon>Papilionidae</taxon>
        <taxon>Papilioninae</taxon>
        <taxon>Papilio</taxon>
    </lineage>
</organism>
<evidence type="ECO:0000313" key="7">
    <source>
        <dbReference type="Proteomes" id="UP000053268"/>
    </source>
</evidence>
<dbReference type="Gene3D" id="3.40.33.10">
    <property type="entry name" value="CAP"/>
    <property type="match status" value="2"/>
</dbReference>
<keyword evidence="3" id="KW-0964">Secreted</keyword>
<feature type="region of interest" description="Disordered" evidence="4">
    <location>
        <begin position="700"/>
        <end position="723"/>
    </location>
</feature>
<dbReference type="InterPro" id="IPR018244">
    <property type="entry name" value="Allrgn_V5/Tpx1_CS"/>
</dbReference>
<comment type="subcellular location">
    <subcellularLocation>
        <location evidence="1">Secreted</location>
    </subcellularLocation>
</comment>
<dbReference type="SMART" id="SM00198">
    <property type="entry name" value="SCP"/>
    <property type="match status" value="2"/>
</dbReference>
<dbReference type="InterPro" id="IPR035940">
    <property type="entry name" value="CAP_sf"/>
</dbReference>
<dbReference type="GO" id="GO:0016799">
    <property type="term" value="F:hydrolase activity, hydrolyzing N-glycosyl compounds"/>
    <property type="evidence" value="ECO:0007669"/>
    <property type="project" value="InterPro"/>
</dbReference>
<evidence type="ECO:0000256" key="1">
    <source>
        <dbReference type="ARBA" id="ARBA00004613"/>
    </source>
</evidence>